<keyword evidence="3" id="KW-1185">Reference proteome</keyword>
<dbReference type="RefSeq" id="WP_275218552.1">
    <property type="nucleotide sequence ID" value="NZ_JAPHVQ010000021.1"/>
</dbReference>
<feature type="transmembrane region" description="Helical" evidence="1">
    <location>
        <begin position="65"/>
        <end position="86"/>
    </location>
</feature>
<evidence type="ECO:0000313" key="2">
    <source>
        <dbReference type="EMBL" id="MDE8035765.1"/>
    </source>
</evidence>
<evidence type="ECO:0000256" key="1">
    <source>
        <dbReference type="SAM" id="Phobius"/>
    </source>
</evidence>
<gene>
    <name evidence="2" type="ORF">OQ257_11420</name>
</gene>
<keyword evidence="1" id="KW-0472">Membrane</keyword>
<protein>
    <submittedName>
        <fullName evidence="2">DUF2523 family protein</fullName>
    </submittedName>
</protein>
<reference evidence="2" key="1">
    <citation type="submission" date="2022-11" db="EMBL/GenBank/DDBJ databases">
        <authorList>
            <person name="Kamali M."/>
            <person name="Peak L."/>
            <person name="Go Y.Y."/>
            <person name="Balasuriya U.B.R."/>
            <person name="Carossino M."/>
        </authorList>
    </citation>
    <scope>NUCLEOTIDE SEQUENCE</scope>
    <source>
        <strain evidence="2">4524</strain>
    </source>
</reference>
<reference evidence="2" key="2">
    <citation type="journal article" date="2023" name="Pathogens">
        <title>Pathological Features and Genomic Characterization of an Actinobacillus equuli subsp. equuli Bearing Unique Virulence-Associated Genes from an Adult Horse with Pleuropneumonia.</title>
        <authorList>
            <person name="Kamali M."/>
            <person name="Carossino M."/>
            <person name="Del Piero F."/>
            <person name="Peak L."/>
            <person name="Mitchell M.S."/>
            <person name="Willette J."/>
            <person name="Baker R."/>
            <person name="Li F."/>
            <person name="Kenez A."/>
            <person name="Balasuriya U.B.R."/>
            <person name="Go Y.Y."/>
        </authorList>
    </citation>
    <scope>NUCLEOTIDE SEQUENCE</scope>
    <source>
        <strain evidence="2">4524</strain>
    </source>
</reference>
<keyword evidence="1" id="KW-0812">Transmembrane</keyword>
<keyword evidence="1" id="KW-1133">Transmembrane helix</keyword>
<sequence>MGAIISFLARSFSGMLSFFFTTVVVKFFVFAIIFIVVSEVVPILFEVFLPKGELKAYFDSIPVEAAFFLSVFKIDVGIKMIFSAYVTRFMIRRIPFIG</sequence>
<comment type="caution">
    <text evidence="2">The sequence shown here is derived from an EMBL/GenBank/DDBJ whole genome shotgun (WGS) entry which is preliminary data.</text>
</comment>
<accession>A0A9X4G863</accession>
<feature type="transmembrane region" description="Helical" evidence="1">
    <location>
        <begin position="12"/>
        <end position="45"/>
    </location>
</feature>
<dbReference type="Proteomes" id="UP001142444">
    <property type="component" value="Unassembled WGS sequence"/>
</dbReference>
<dbReference type="EMBL" id="JAPHVQ010000021">
    <property type="protein sequence ID" value="MDE8035765.1"/>
    <property type="molecule type" value="Genomic_DNA"/>
</dbReference>
<dbReference type="Pfam" id="PF10734">
    <property type="entry name" value="DUF2523"/>
    <property type="match status" value="1"/>
</dbReference>
<dbReference type="AlphaFoldDB" id="A0A9X4G863"/>
<proteinExistence type="predicted"/>
<name>A0A9X4G863_ACTEU</name>
<dbReference type="InterPro" id="IPR019670">
    <property type="entry name" value="DUF2523"/>
</dbReference>
<evidence type="ECO:0000313" key="3">
    <source>
        <dbReference type="Proteomes" id="UP001142444"/>
    </source>
</evidence>
<organism evidence="2 3">
    <name type="scientific">Actinobacillus equuli subsp. equuli</name>
    <dbReference type="NCBI Taxonomy" id="202947"/>
    <lineage>
        <taxon>Bacteria</taxon>
        <taxon>Pseudomonadati</taxon>
        <taxon>Pseudomonadota</taxon>
        <taxon>Gammaproteobacteria</taxon>
        <taxon>Pasteurellales</taxon>
        <taxon>Pasteurellaceae</taxon>
        <taxon>Actinobacillus</taxon>
    </lineage>
</organism>